<comment type="caution">
    <text evidence="2">The sequence shown here is derived from an EMBL/GenBank/DDBJ whole genome shotgun (WGS) entry which is preliminary data.</text>
</comment>
<accession>C0C679</accession>
<keyword evidence="3" id="KW-1185">Reference proteome</keyword>
<name>C0C679_9FIRM</name>
<dbReference type="SMART" id="SM00481">
    <property type="entry name" value="POLIIIAc"/>
    <property type="match status" value="1"/>
</dbReference>
<dbReference type="EC" id="3.1.3.-" evidence="2"/>
<dbReference type="Gene3D" id="3.20.20.140">
    <property type="entry name" value="Metal-dependent hydrolases"/>
    <property type="match status" value="1"/>
</dbReference>
<dbReference type="HOGENOM" id="CLU_072983_1_1_9"/>
<sequence>MGGRKVYIMYVGILLYCFKRTGVNSMFIDTHMHEMTYSKDSILTLREMVERGREKGLGGICITDHDSMGIRDYAREYAAKTAFPIFTGIEYYSLEGDIVAFGIREYPKERVPAQEFIDLVKAQGGVCYAAHPFRNNNRGLEENLLKVKGLDGIEVLNGSTSKEACAKAALYAKRLGLITLGASDCHVPEKVGVCATYFPEEVKTEEEFLNVFKKGGLKPAYYQDGQYHIAGLERSLLPQYYTR</sequence>
<evidence type="ECO:0000259" key="1">
    <source>
        <dbReference type="SMART" id="SM00481"/>
    </source>
</evidence>
<dbReference type="PANTHER" id="PTHR42924:SF3">
    <property type="entry name" value="POLYMERASE_HISTIDINOL PHOSPHATASE N-TERMINAL DOMAIN-CONTAINING PROTEIN"/>
    <property type="match status" value="1"/>
</dbReference>
<dbReference type="Pfam" id="PF13263">
    <property type="entry name" value="PHP_C"/>
    <property type="match status" value="1"/>
</dbReference>
<evidence type="ECO:0000313" key="3">
    <source>
        <dbReference type="Proteomes" id="UP000004893"/>
    </source>
</evidence>
<reference evidence="2" key="2">
    <citation type="submission" date="2013-06" db="EMBL/GenBank/DDBJ databases">
        <title>Draft genome sequence of Clostridium hylemonae (DSM 15053).</title>
        <authorList>
            <person name="Sudarsanam P."/>
            <person name="Ley R."/>
            <person name="Guruge J."/>
            <person name="Turnbaugh P.J."/>
            <person name="Mahowald M."/>
            <person name="Liep D."/>
            <person name="Gordon J."/>
        </authorList>
    </citation>
    <scope>NUCLEOTIDE SEQUENCE</scope>
    <source>
        <strain evidence="2">DSM 15053</strain>
    </source>
</reference>
<dbReference type="GO" id="GO:0035312">
    <property type="term" value="F:5'-3' DNA exonuclease activity"/>
    <property type="evidence" value="ECO:0007669"/>
    <property type="project" value="TreeGrafter"/>
</dbReference>
<feature type="domain" description="Polymerase/histidinol phosphatase N-terminal" evidence="1">
    <location>
        <begin position="28"/>
        <end position="95"/>
    </location>
</feature>
<gene>
    <name evidence="2" type="ORF">CLOHYLEM_07616</name>
</gene>
<keyword evidence="2" id="KW-0378">Hydrolase</keyword>
<evidence type="ECO:0000313" key="2">
    <source>
        <dbReference type="EMBL" id="EEG72214.1"/>
    </source>
</evidence>
<dbReference type="PANTHER" id="PTHR42924">
    <property type="entry name" value="EXONUCLEASE"/>
    <property type="match status" value="1"/>
</dbReference>
<dbReference type="InterPro" id="IPR016195">
    <property type="entry name" value="Pol/histidinol_Pase-like"/>
</dbReference>
<reference evidence="2" key="1">
    <citation type="submission" date="2009-02" db="EMBL/GenBank/DDBJ databases">
        <authorList>
            <person name="Fulton L."/>
            <person name="Clifton S."/>
            <person name="Fulton B."/>
            <person name="Xu J."/>
            <person name="Minx P."/>
            <person name="Pepin K.H."/>
            <person name="Johnson M."/>
            <person name="Bhonagiri V."/>
            <person name="Nash W.E."/>
            <person name="Mardis E.R."/>
            <person name="Wilson R.K."/>
        </authorList>
    </citation>
    <scope>NUCLEOTIDE SEQUENCE [LARGE SCALE GENOMIC DNA]</scope>
    <source>
        <strain evidence="2">DSM 15053</strain>
    </source>
</reference>
<dbReference type="SUPFAM" id="SSF89550">
    <property type="entry name" value="PHP domain-like"/>
    <property type="match status" value="1"/>
</dbReference>
<dbReference type="InterPro" id="IPR004013">
    <property type="entry name" value="PHP_dom"/>
</dbReference>
<dbReference type="InterPro" id="IPR003141">
    <property type="entry name" value="Pol/His_phosphatase_N"/>
</dbReference>
<dbReference type="eggNOG" id="COG0613">
    <property type="taxonomic scope" value="Bacteria"/>
</dbReference>
<dbReference type="AlphaFoldDB" id="C0C679"/>
<dbReference type="Proteomes" id="UP000004893">
    <property type="component" value="Unassembled WGS sequence"/>
</dbReference>
<dbReference type="Pfam" id="PF02811">
    <property type="entry name" value="PHP"/>
    <property type="match status" value="1"/>
</dbReference>
<protein>
    <submittedName>
        <fullName evidence="2">PHP domain protein</fullName>
        <ecNumber evidence="2">3.1.3.-</ecNumber>
    </submittedName>
</protein>
<dbReference type="EMBL" id="ABYI02000042">
    <property type="protein sequence ID" value="EEG72214.1"/>
    <property type="molecule type" value="Genomic_DNA"/>
</dbReference>
<proteinExistence type="predicted"/>
<dbReference type="CDD" id="cd07432">
    <property type="entry name" value="PHP_HisPPase"/>
    <property type="match status" value="1"/>
</dbReference>
<organism evidence="2 3">
    <name type="scientific">[Clostridium] hylemonae DSM 15053</name>
    <dbReference type="NCBI Taxonomy" id="553973"/>
    <lineage>
        <taxon>Bacteria</taxon>
        <taxon>Bacillati</taxon>
        <taxon>Bacillota</taxon>
        <taxon>Clostridia</taxon>
        <taxon>Lachnospirales</taxon>
        <taxon>Lachnospiraceae</taxon>
    </lineage>
</organism>
<dbReference type="InterPro" id="IPR052018">
    <property type="entry name" value="PHP_domain"/>
</dbReference>
<dbReference type="GO" id="GO:0004534">
    <property type="term" value="F:5'-3' RNA exonuclease activity"/>
    <property type="evidence" value="ECO:0007669"/>
    <property type="project" value="TreeGrafter"/>
</dbReference>
<dbReference type="STRING" id="553973.CLOHYLEM_07616"/>